<name>A0ABD3P5Y4_9STRA</name>
<organism evidence="2 3">
    <name type="scientific">Cyclotella cryptica</name>
    <dbReference type="NCBI Taxonomy" id="29204"/>
    <lineage>
        <taxon>Eukaryota</taxon>
        <taxon>Sar</taxon>
        <taxon>Stramenopiles</taxon>
        <taxon>Ochrophyta</taxon>
        <taxon>Bacillariophyta</taxon>
        <taxon>Coscinodiscophyceae</taxon>
        <taxon>Thalassiosirophycidae</taxon>
        <taxon>Stephanodiscales</taxon>
        <taxon>Stephanodiscaceae</taxon>
        <taxon>Cyclotella</taxon>
    </lineage>
</organism>
<dbReference type="InterPro" id="IPR029147">
    <property type="entry name" value="CFAP77"/>
</dbReference>
<protein>
    <submittedName>
        <fullName evidence="2">Uncharacterized protein</fullName>
    </submittedName>
</protein>
<accession>A0ABD3P5Y4</accession>
<proteinExistence type="predicted"/>
<keyword evidence="3" id="KW-1185">Reference proteome</keyword>
<comment type="caution">
    <text evidence="2">The sequence shown here is derived from an EMBL/GenBank/DDBJ whole genome shotgun (WGS) entry which is preliminary data.</text>
</comment>
<evidence type="ECO:0000256" key="1">
    <source>
        <dbReference type="SAM" id="MobiDB-lite"/>
    </source>
</evidence>
<dbReference type="PANTHER" id="PTHR28617:SF1">
    <property type="entry name" value="CILIA- AND FLAGELLA-ASSOCIATED PROTEIN 77"/>
    <property type="match status" value="1"/>
</dbReference>
<gene>
    <name evidence="2" type="ORF">HJC23_004990</name>
</gene>
<evidence type="ECO:0000313" key="3">
    <source>
        <dbReference type="Proteomes" id="UP001516023"/>
    </source>
</evidence>
<reference evidence="2 3" key="1">
    <citation type="journal article" date="2020" name="G3 (Bethesda)">
        <title>Improved Reference Genome for Cyclotella cryptica CCMP332, a Model for Cell Wall Morphogenesis, Salinity Adaptation, and Lipid Production in Diatoms (Bacillariophyta).</title>
        <authorList>
            <person name="Roberts W.R."/>
            <person name="Downey K.M."/>
            <person name="Ruck E.C."/>
            <person name="Traller J.C."/>
            <person name="Alverson A.J."/>
        </authorList>
    </citation>
    <scope>NUCLEOTIDE SEQUENCE [LARGE SCALE GENOMIC DNA]</scope>
    <source>
        <strain evidence="2 3">CCMP332</strain>
    </source>
</reference>
<dbReference type="EMBL" id="JABMIG020000255">
    <property type="protein sequence ID" value="KAL3783624.1"/>
    <property type="molecule type" value="Genomic_DNA"/>
</dbReference>
<dbReference type="PANTHER" id="PTHR28617">
    <property type="entry name" value="CILIA- AND FLAGELLA-ASSOCIATED PROTEIN 77"/>
    <property type="match status" value="1"/>
</dbReference>
<dbReference type="AlphaFoldDB" id="A0ABD3P5Y4"/>
<dbReference type="Pfam" id="PF14825">
    <property type="entry name" value="CFAP77"/>
    <property type="match status" value="1"/>
</dbReference>
<dbReference type="Proteomes" id="UP001516023">
    <property type="component" value="Unassembled WGS sequence"/>
</dbReference>
<feature type="compositionally biased region" description="Polar residues" evidence="1">
    <location>
        <begin position="177"/>
        <end position="193"/>
    </location>
</feature>
<sequence>MLAEVKNKRVTMIKHTVGNVKTPAYALPNSDFVYGIESKLDIEGAGDVVQSWAQSEPSKPPCSMQSFPATNRQALKNGCLTSKSQREYGKKFPVMKQNPKQTNKCFVNDSNPLSTLAGKQVHSSSDDNPHSFGIQSKKDDVSMTVLLRSISSELKGEIDYPDLSGKKRKGRLPPAKSTKSSRLVQQCREPSSSDEVAARLSVDEFKMKRFLNVKSKVRAYRESNR</sequence>
<feature type="region of interest" description="Disordered" evidence="1">
    <location>
        <begin position="161"/>
        <end position="193"/>
    </location>
</feature>
<evidence type="ECO:0000313" key="2">
    <source>
        <dbReference type="EMBL" id="KAL3783624.1"/>
    </source>
</evidence>